<dbReference type="AlphaFoldDB" id="A0AAV6VDE5"/>
<evidence type="ECO:0000313" key="3">
    <source>
        <dbReference type="Proteomes" id="UP000827092"/>
    </source>
</evidence>
<feature type="region of interest" description="Disordered" evidence="1">
    <location>
        <begin position="1"/>
        <end position="23"/>
    </location>
</feature>
<evidence type="ECO:0000313" key="2">
    <source>
        <dbReference type="EMBL" id="KAG8194049.1"/>
    </source>
</evidence>
<protein>
    <submittedName>
        <fullName evidence="2">Uncharacterized protein</fullName>
    </submittedName>
</protein>
<name>A0AAV6VDE5_9ARAC</name>
<organism evidence="2 3">
    <name type="scientific">Oedothorax gibbosus</name>
    <dbReference type="NCBI Taxonomy" id="931172"/>
    <lineage>
        <taxon>Eukaryota</taxon>
        <taxon>Metazoa</taxon>
        <taxon>Ecdysozoa</taxon>
        <taxon>Arthropoda</taxon>
        <taxon>Chelicerata</taxon>
        <taxon>Arachnida</taxon>
        <taxon>Araneae</taxon>
        <taxon>Araneomorphae</taxon>
        <taxon>Entelegynae</taxon>
        <taxon>Araneoidea</taxon>
        <taxon>Linyphiidae</taxon>
        <taxon>Erigoninae</taxon>
        <taxon>Oedothorax</taxon>
    </lineage>
</organism>
<evidence type="ECO:0000256" key="1">
    <source>
        <dbReference type="SAM" id="MobiDB-lite"/>
    </source>
</evidence>
<dbReference type="Proteomes" id="UP000827092">
    <property type="component" value="Unassembled WGS sequence"/>
</dbReference>
<sequence length="68" mass="7800">MPYITSPLPLKSKGSVRPNRISKRHQASSGTACWYRNFRRSKLRVSSSELAIPHDSGWELIFDDRLPT</sequence>
<comment type="caution">
    <text evidence="2">The sequence shown here is derived from an EMBL/GenBank/DDBJ whole genome shotgun (WGS) entry which is preliminary data.</text>
</comment>
<dbReference type="EMBL" id="JAFNEN010000110">
    <property type="protein sequence ID" value="KAG8194049.1"/>
    <property type="molecule type" value="Genomic_DNA"/>
</dbReference>
<accession>A0AAV6VDE5</accession>
<proteinExistence type="predicted"/>
<reference evidence="2 3" key="1">
    <citation type="journal article" date="2022" name="Nat. Ecol. Evol.">
        <title>A masculinizing supergene underlies an exaggerated male reproductive morph in a spider.</title>
        <authorList>
            <person name="Hendrickx F."/>
            <person name="De Corte Z."/>
            <person name="Sonet G."/>
            <person name="Van Belleghem S.M."/>
            <person name="Kostlbacher S."/>
            <person name="Vangestel C."/>
        </authorList>
    </citation>
    <scope>NUCLEOTIDE SEQUENCE [LARGE SCALE GENOMIC DNA]</scope>
    <source>
        <strain evidence="2">W744_W776</strain>
    </source>
</reference>
<keyword evidence="3" id="KW-1185">Reference proteome</keyword>
<gene>
    <name evidence="2" type="ORF">JTE90_028391</name>
</gene>